<evidence type="ECO:0000313" key="7">
    <source>
        <dbReference type="EMBL" id="NEL55496.1"/>
    </source>
</evidence>
<evidence type="ECO:0000256" key="4">
    <source>
        <dbReference type="ARBA" id="ARBA00023163"/>
    </source>
</evidence>
<feature type="DNA-binding region" description="H-T-H motif" evidence="5">
    <location>
        <begin position="39"/>
        <end position="58"/>
    </location>
</feature>
<evidence type="ECO:0000256" key="1">
    <source>
        <dbReference type="ARBA" id="ARBA00022491"/>
    </source>
</evidence>
<sequence>MTATAPRARGEYAKSAARRLQILTAAVEVFSASGFHRGSLRDVAERTGLSQAGVLHHFSSKSELVAAVLTWRDEQAEGRFHDALSGVQWIRALVDLVESNQRESPQLAEMYALLSSEATSPEHPVHEYFTQRYVWVVANAREALERAAQVGHLRPGVDPASAARTLIALMDGLQVQWLYDRGGVDMAADFHRYAQSLFTVDL</sequence>
<dbReference type="RefSeq" id="WP_152727406.1">
    <property type="nucleotide sequence ID" value="NZ_JAABOZ010000001.1"/>
</dbReference>
<evidence type="ECO:0000313" key="8">
    <source>
        <dbReference type="Proteomes" id="UP000470470"/>
    </source>
</evidence>
<dbReference type="InterPro" id="IPR009057">
    <property type="entry name" value="Homeodomain-like_sf"/>
</dbReference>
<name>A0A7K3WGK6_9ACTN</name>
<evidence type="ECO:0000256" key="5">
    <source>
        <dbReference type="PROSITE-ProRule" id="PRU00335"/>
    </source>
</evidence>
<evidence type="ECO:0000259" key="6">
    <source>
        <dbReference type="PROSITE" id="PS50977"/>
    </source>
</evidence>
<dbReference type="SUPFAM" id="SSF48498">
    <property type="entry name" value="Tetracyclin repressor-like, C-terminal domain"/>
    <property type="match status" value="1"/>
</dbReference>
<organism evidence="7 8">
    <name type="scientific">Goekera deserti</name>
    <dbReference type="NCBI Taxonomy" id="2497753"/>
    <lineage>
        <taxon>Bacteria</taxon>
        <taxon>Bacillati</taxon>
        <taxon>Actinomycetota</taxon>
        <taxon>Actinomycetes</taxon>
        <taxon>Geodermatophilales</taxon>
        <taxon>Geodermatophilaceae</taxon>
        <taxon>Goekera</taxon>
    </lineage>
</organism>
<proteinExistence type="predicted"/>
<dbReference type="InterPro" id="IPR036271">
    <property type="entry name" value="Tet_transcr_reg_TetR-rel_C_sf"/>
</dbReference>
<dbReference type="SUPFAM" id="SSF46689">
    <property type="entry name" value="Homeodomain-like"/>
    <property type="match status" value="1"/>
</dbReference>
<keyword evidence="4" id="KW-0804">Transcription</keyword>
<dbReference type="EMBL" id="JAAGWK010000022">
    <property type="protein sequence ID" value="NEL55496.1"/>
    <property type="molecule type" value="Genomic_DNA"/>
</dbReference>
<dbReference type="AlphaFoldDB" id="A0A7K3WGK6"/>
<evidence type="ECO:0000256" key="2">
    <source>
        <dbReference type="ARBA" id="ARBA00023015"/>
    </source>
</evidence>
<keyword evidence="1" id="KW-0678">Repressor</keyword>
<dbReference type="InterPro" id="IPR039538">
    <property type="entry name" value="BetI_C"/>
</dbReference>
<dbReference type="Proteomes" id="UP000470470">
    <property type="component" value="Unassembled WGS sequence"/>
</dbReference>
<evidence type="ECO:0000256" key="3">
    <source>
        <dbReference type="ARBA" id="ARBA00023125"/>
    </source>
</evidence>
<protein>
    <submittedName>
        <fullName evidence="7">TetR/AcrR family transcriptional regulator</fullName>
    </submittedName>
</protein>
<accession>A0A7K3WGK6</accession>
<comment type="caution">
    <text evidence="7">The sequence shown here is derived from an EMBL/GenBank/DDBJ whole genome shotgun (WGS) entry which is preliminary data.</text>
</comment>
<keyword evidence="3 5" id="KW-0238">DNA-binding</keyword>
<feature type="domain" description="HTH tetR-type" evidence="6">
    <location>
        <begin position="16"/>
        <end position="76"/>
    </location>
</feature>
<dbReference type="InterPro" id="IPR001647">
    <property type="entry name" value="HTH_TetR"/>
</dbReference>
<gene>
    <name evidence="7" type="ORF">G1H19_16030</name>
</gene>
<keyword evidence="2" id="KW-0805">Transcription regulation</keyword>
<dbReference type="PANTHER" id="PTHR47506">
    <property type="entry name" value="TRANSCRIPTIONAL REGULATORY PROTEIN"/>
    <property type="match status" value="1"/>
</dbReference>
<dbReference type="PROSITE" id="PS50977">
    <property type="entry name" value="HTH_TETR_2"/>
    <property type="match status" value="1"/>
</dbReference>
<keyword evidence="8" id="KW-1185">Reference proteome</keyword>
<dbReference type="Pfam" id="PF13977">
    <property type="entry name" value="TetR_C_6"/>
    <property type="match status" value="1"/>
</dbReference>
<dbReference type="PANTHER" id="PTHR47506:SF6">
    <property type="entry name" value="HTH-TYPE TRANSCRIPTIONAL REPRESSOR NEMR"/>
    <property type="match status" value="1"/>
</dbReference>
<dbReference type="Pfam" id="PF00440">
    <property type="entry name" value="TetR_N"/>
    <property type="match status" value="1"/>
</dbReference>
<dbReference type="Gene3D" id="1.10.357.10">
    <property type="entry name" value="Tetracycline Repressor, domain 2"/>
    <property type="match status" value="1"/>
</dbReference>
<dbReference type="PRINTS" id="PR00455">
    <property type="entry name" value="HTHTETR"/>
</dbReference>
<reference evidence="7 8" key="1">
    <citation type="submission" date="2020-02" db="EMBL/GenBank/DDBJ databases">
        <title>The whole genome sequence of CPCC 205119.</title>
        <authorList>
            <person name="Jiang Z."/>
        </authorList>
    </citation>
    <scope>NUCLEOTIDE SEQUENCE [LARGE SCALE GENOMIC DNA]</scope>
    <source>
        <strain evidence="7 8">CPCC 205119</strain>
    </source>
</reference>
<dbReference type="GO" id="GO:0003677">
    <property type="term" value="F:DNA binding"/>
    <property type="evidence" value="ECO:0007669"/>
    <property type="project" value="UniProtKB-UniRule"/>
</dbReference>